<evidence type="ECO:0000313" key="3">
    <source>
        <dbReference type="Proteomes" id="UP000326831"/>
    </source>
</evidence>
<reference evidence="1" key="1">
    <citation type="journal article" date="2014" name="Int. J. Syst. Evol. Microbiol.">
        <title>Complete genome sequence of Corynebacterium casei LMG S-19264T (=DSM 44701T), isolated from a smear-ripened cheese.</title>
        <authorList>
            <consortium name="US DOE Joint Genome Institute (JGI-PGF)"/>
            <person name="Walter F."/>
            <person name="Albersmeier A."/>
            <person name="Kalinowski J."/>
            <person name="Ruckert C."/>
        </authorList>
    </citation>
    <scope>NUCLEOTIDE SEQUENCE</scope>
    <source>
        <strain evidence="1">JCM 4834</strain>
    </source>
</reference>
<dbReference type="EMBL" id="BMVX01000007">
    <property type="protein sequence ID" value="GGZ63346.1"/>
    <property type="molecule type" value="Genomic_DNA"/>
</dbReference>
<gene>
    <name evidence="2" type="ORF">CP968_06190</name>
    <name evidence="1" type="ORF">GCM10010371_23660</name>
</gene>
<evidence type="ECO:0000313" key="2">
    <source>
        <dbReference type="EMBL" id="QEU77919.1"/>
    </source>
</evidence>
<evidence type="ECO:0000313" key="1">
    <source>
        <dbReference type="EMBL" id="GGZ63346.1"/>
    </source>
</evidence>
<reference evidence="2 3" key="2">
    <citation type="submission" date="2017-09" db="EMBL/GenBank/DDBJ databases">
        <authorList>
            <person name="Lee N."/>
            <person name="Cho B.-K."/>
        </authorList>
    </citation>
    <scope>NUCLEOTIDE SEQUENCE [LARGE SCALE GENOMIC DNA]</scope>
    <source>
        <strain evidence="2 3">ATCC 27467</strain>
    </source>
</reference>
<reference evidence="1" key="3">
    <citation type="submission" date="2020-09" db="EMBL/GenBank/DDBJ databases">
        <authorList>
            <person name="Sun Q."/>
            <person name="Ohkuma M."/>
        </authorList>
    </citation>
    <scope>NUCLEOTIDE SEQUENCE</scope>
    <source>
        <strain evidence="1">JCM 4834</strain>
    </source>
</reference>
<name>A0A5P2UHM5_9ACTN</name>
<proteinExistence type="predicted"/>
<dbReference type="KEGG" id="ssub:CP968_06190"/>
<dbReference type="Proteomes" id="UP000326831">
    <property type="component" value="Chromosome"/>
</dbReference>
<accession>A0A5P2UHM5</accession>
<organism evidence="2 3">
    <name type="scientific">Streptomyces subrutilus</name>
    <dbReference type="NCBI Taxonomy" id="36818"/>
    <lineage>
        <taxon>Bacteria</taxon>
        <taxon>Bacillati</taxon>
        <taxon>Actinomycetota</taxon>
        <taxon>Actinomycetes</taxon>
        <taxon>Kitasatosporales</taxon>
        <taxon>Streptomycetaceae</taxon>
        <taxon>Streptomyces</taxon>
    </lineage>
</organism>
<keyword evidence="3" id="KW-1185">Reference proteome</keyword>
<dbReference type="Proteomes" id="UP000634660">
    <property type="component" value="Unassembled WGS sequence"/>
</dbReference>
<dbReference type="EMBL" id="CP023701">
    <property type="protein sequence ID" value="QEU77919.1"/>
    <property type="molecule type" value="Genomic_DNA"/>
</dbReference>
<protein>
    <submittedName>
        <fullName evidence="2">Uncharacterized protein</fullName>
    </submittedName>
</protein>
<dbReference type="AlphaFoldDB" id="A0A5P2UHM5"/>
<sequence length="153" mass="16238">MGGIVPIGESGSTGVLPATSTELSRLLTAVRRGRVVTVTGGFREPRSLLVREMARRLASNFCDGVAVVSMDPLLGFLGIRELAAELGFPSCGPANAASWLAERDMLLVLDGAEQLAPQARTWLRELLGVAPGLRILAAGRQPLGFGQERVHHL</sequence>